<keyword evidence="3" id="KW-1185">Reference proteome</keyword>
<reference evidence="3" key="1">
    <citation type="journal article" date="2013" name="Genome Announc.">
        <title>Draft genome sequence of the grapevine dieback fungus Eutypa lata UCR-EL1.</title>
        <authorList>
            <person name="Blanco-Ulate B."/>
            <person name="Rolshausen P.E."/>
            <person name="Cantu D."/>
        </authorList>
    </citation>
    <scope>NUCLEOTIDE SEQUENCE [LARGE SCALE GENOMIC DNA]</scope>
    <source>
        <strain evidence="3">UCR-EL1</strain>
    </source>
</reference>
<dbReference type="KEGG" id="ela:UCREL1_1924"/>
<dbReference type="eggNOG" id="ENOG502SUZC">
    <property type="taxonomic scope" value="Eukaryota"/>
</dbReference>
<dbReference type="Proteomes" id="UP000012174">
    <property type="component" value="Unassembled WGS sequence"/>
</dbReference>
<keyword evidence="1" id="KW-0812">Transmembrane</keyword>
<protein>
    <submittedName>
        <fullName evidence="2">Putative kinesin light protein</fullName>
    </submittedName>
</protein>
<feature type="transmembrane region" description="Helical" evidence="1">
    <location>
        <begin position="211"/>
        <end position="235"/>
    </location>
</feature>
<organism evidence="2 3">
    <name type="scientific">Eutypa lata (strain UCR-EL1)</name>
    <name type="common">Grapevine dieback disease fungus</name>
    <name type="synonym">Eutypa armeniacae</name>
    <dbReference type="NCBI Taxonomy" id="1287681"/>
    <lineage>
        <taxon>Eukaryota</taxon>
        <taxon>Fungi</taxon>
        <taxon>Dikarya</taxon>
        <taxon>Ascomycota</taxon>
        <taxon>Pezizomycotina</taxon>
        <taxon>Sordariomycetes</taxon>
        <taxon>Xylariomycetidae</taxon>
        <taxon>Xylariales</taxon>
        <taxon>Diatrypaceae</taxon>
        <taxon>Eutypa</taxon>
    </lineage>
</organism>
<dbReference type="STRING" id="1287681.M7SWR2"/>
<keyword evidence="1" id="KW-0472">Membrane</keyword>
<accession>M7SWR2</accession>
<name>M7SWR2_EUTLA</name>
<gene>
    <name evidence="2" type="ORF">UCREL1_1924</name>
</gene>
<dbReference type="OMA" id="TTWWEQG"/>
<keyword evidence="1" id="KW-1133">Transmembrane helix</keyword>
<dbReference type="EMBL" id="KB705722">
    <property type="protein sequence ID" value="EMR71029.1"/>
    <property type="molecule type" value="Genomic_DNA"/>
</dbReference>
<sequence>MNRLPETIGNVVTSWIPLESAWPGNKDCASLLWIYHDPILAAYDPGYGVTAAQDVTCHPKAVTTWWLQERLGPNTETVVSLGPITCPEDYYTATQRAQDPSSTLIACCPSGYEYNGQVMSQGDTGQCTSKIAEGDIVSYLTQDQGTWTTEVSTVTSETSVVGVQINGWKFAEETTAPTPGTGSVTLAASSQTASADAVVPQSEAFGTSAKIGIGVGVSLGVTGLVALGAGLLMMYRARKALRSMTSLPPVEKNLSDGGIRSVSTSQLSQSYAPKAPVINPVVEMPQYPEQSWSSGHSPELSVYPAYGVTVPHGEMEGTTPPPPPPDVNERIQRRMELEGEFERNVKVLRYPHR</sequence>
<dbReference type="OrthoDB" id="4497263at2759"/>
<dbReference type="AlphaFoldDB" id="M7SWR2"/>
<evidence type="ECO:0000313" key="3">
    <source>
        <dbReference type="Proteomes" id="UP000012174"/>
    </source>
</evidence>
<evidence type="ECO:0000256" key="1">
    <source>
        <dbReference type="SAM" id="Phobius"/>
    </source>
</evidence>
<evidence type="ECO:0000313" key="2">
    <source>
        <dbReference type="EMBL" id="EMR71029.1"/>
    </source>
</evidence>
<dbReference type="HOGENOM" id="CLU_785340_0_0_1"/>
<proteinExistence type="predicted"/>